<evidence type="ECO:0000313" key="1">
    <source>
        <dbReference type="EMBL" id="CAA9997858.1"/>
    </source>
</evidence>
<proteinExistence type="predicted"/>
<accession>A0A6H5G6J2</accession>
<protein>
    <submittedName>
        <fullName evidence="1">Uncharacterized protein</fullName>
    </submittedName>
</protein>
<feature type="non-terminal residue" evidence="1">
    <location>
        <position position="92"/>
    </location>
</feature>
<dbReference type="EMBL" id="CADCXU010006125">
    <property type="protein sequence ID" value="CAA9997858.1"/>
    <property type="molecule type" value="Genomic_DNA"/>
</dbReference>
<keyword evidence="2" id="KW-1185">Reference proteome</keyword>
<reference evidence="1 2" key="1">
    <citation type="submission" date="2020-02" db="EMBL/GenBank/DDBJ databases">
        <authorList>
            <person name="Ferguson B K."/>
        </authorList>
    </citation>
    <scope>NUCLEOTIDE SEQUENCE [LARGE SCALE GENOMIC DNA]</scope>
</reference>
<dbReference type="Proteomes" id="UP000479000">
    <property type="component" value="Unassembled WGS sequence"/>
</dbReference>
<sequence>MRVNIDPSRVNYTIIPAGRAERLVSPDISAIRVMRQRVPGQLCGRGIRLCGYPEEAEECQENLPDVDFRPRTGCGSFVFLGKIALRPTGALP</sequence>
<name>A0A6H5G6J2_9HEMI</name>
<dbReference type="AlphaFoldDB" id="A0A6H5G6J2"/>
<organism evidence="1 2">
    <name type="scientific">Nesidiocoris tenuis</name>
    <dbReference type="NCBI Taxonomy" id="355587"/>
    <lineage>
        <taxon>Eukaryota</taxon>
        <taxon>Metazoa</taxon>
        <taxon>Ecdysozoa</taxon>
        <taxon>Arthropoda</taxon>
        <taxon>Hexapoda</taxon>
        <taxon>Insecta</taxon>
        <taxon>Pterygota</taxon>
        <taxon>Neoptera</taxon>
        <taxon>Paraneoptera</taxon>
        <taxon>Hemiptera</taxon>
        <taxon>Heteroptera</taxon>
        <taxon>Panheteroptera</taxon>
        <taxon>Cimicomorpha</taxon>
        <taxon>Miridae</taxon>
        <taxon>Dicyphina</taxon>
        <taxon>Nesidiocoris</taxon>
    </lineage>
</organism>
<gene>
    <name evidence="1" type="ORF">NTEN_LOCUS4152</name>
</gene>
<evidence type="ECO:0000313" key="2">
    <source>
        <dbReference type="Proteomes" id="UP000479000"/>
    </source>
</evidence>